<evidence type="ECO:0000313" key="2">
    <source>
        <dbReference type="EMBL" id="DAF61332.1"/>
    </source>
</evidence>
<organism evidence="2">
    <name type="scientific">Siphoviridae sp. ctkV91</name>
    <dbReference type="NCBI Taxonomy" id="2827924"/>
    <lineage>
        <taxon>Viruses</taxon>
        <taxon>Duplodnaviria</taxon>
        <taxon>Heunggongvirae</taxon>
        <taxon>Uroviricota</taxon>
        <taxon>Caudoviricetes</taxon>
    </lineage>
</organism>
<reference evidence="2" key="1">
    <citation type="journal article" date="2021" name="Proc. Natl. Acad. Sci. U.S.A.">
        <title>A Catalog of Tens of Thousands of Viruses from Human Metagenomes Reveals Hidden Associations with Chronic Diseases.</title>
        <authorList>
            <person name="Tisza M.J."/>
            <person name="Buck C.B."/>
        </authorList>
    </citation>
    <scope>NUCLEOTIDE SEQUENCE</scope>
    <source>
        <strain evidence="2">CtkV91</strain>
    </source>
</reference>
<feature type="compositionally biased region" description="Basic and acidic residues" evidence="1">
    <location>
        <begin position="12"/>
        <end position="54"/>
    </location>
</feature>
<sequence length="54" mass="6252">MGSVQTGSVRPVVHETHGEKSISVDGKRFLFSPDEEKKRREKEPKREERKKLTS</sequence>
<proteinExistence type="predicted"/>
<protein>
    <submittedName>
        <fullName evidence="2">Uncharacterized protein</fullName>
    </submittedName>
</protein>
<dbReference type="EMBL" id="BK032807">
    <property type="protein sequence ID" value="DAF61332.1"/>
    <property type="molecule type" value="Genomic_DNA"/>
</dbReference>
<evidence type="ECO:0000256" key="1">
    <source>
        <dbReference type="SAM" id="MobiDB-lite"/>
    </source>
</evidence>
<name>A0A8S5TDF6_9CAUD</name>
<feature type="region of interest" description="Disordered" evidence="1">
    <location>
        <begin position="1"/>
        <end position="54"/>
    </location>
</feature>
<accession>A0A8S5TDF6</accession>